<evidence type="ECO:0000259" key="3">
    <source>
        <dbReference type="Pfam" id="PF14870"/>
    </source>
</evidence>
<dbReference type="PANTHER" id="PTHR47199">
    <property type="entry name" value="PHOTOSYSTEM II STABILITY/ASSEMBLY FACTOR HCF136, CHLOROPLASTIC"/>
    <property type="match status" value="1"/>
</dbReference>
<dbReference type="Pfam" id="PF14870">
    <property type="entry name" value="PSII_BNR"/>
    <property type="match status" value="1"/>
</dbReference>
<evidence type="ECO:0000313" key="5">
    <source>
        <dbReference type="Proteomes" id="UP001501508"/>
    </source>
</evidence>
<dbReference type="InterPro" id="IPR028203">
    <property type="entry name" value="PSII_CF48-like_dom"/>
</dbReference>
<comment type="caution">
    <text evidence="4">The sequence shown here is derived from an EMBL/GenBank/DDBJ whole genome shotgun (WGS) entry which is preliminary data.</text>
</comment>
<feature type="domain" description="Photosynthesis system II assembly factor Ycf48/Hcf136-like" evidence="3">
    <location>
        <begin position="37"/>
        <end position="107"/>
    </location>
</feature>
<dbReference type="Proteomes" id="UP001501508">
    <property type="component" value="Unassembled WGS sequence"/>
</dbReference>
<dbReference type="Gene3D" id="2.130.10.10">
    <property type="entry name" value="YVTN repeat-like/Quinoprotein amine dehydrogenase"/>
    <property type="match status" value="1"/>
</dbReference>
<accession>A0ABP8M5S3</accession>
<evidence type="ECO:0000256" key="2">
    <source>
        <dbReference type="ARBA" id="ARBA00023276"/>
    </source>
</evidence>
<keyword evidence="1" id="KW-0602">Photosynthesis</keyword>
<protein>
    <recommendedName>
        <fullName evidence="3">Photosynthesis system II assembly factor Ycf48/Hcf136-like domain-containing protein</fullName>
    </recommendedName>
</protein>
<dbReference type="PANTHER" id="PTHR47199:SF2">
    <property type="entry name" value="PHOTOSYSTEM II STABILITY_ASSEMBLY FACTOR HCF136, CHLOROPLASTIC"/>
    <property type="match status" value="1"/>
</dbReference>
<evidence type="ECO:0000256" key="1">
    <source>
        <dbReference type="ARBA" id="ARBA00022531"/>
    </source>
</evidence>
<dbReference type="InterPro" id="IPR015943">
    <property type="entry name" value="WD40/YVTN_repeat-like_dom_sf"/>
</dbReference>
<gene>
    <name evidence="4" type="ORF">GCM10023091_31870</name>
</gene>
<evidence type="ECO:0000313" key="4">
    <source>
        <dbReference type="EMBL" id="GAA4443392.1"/>
    </source>
</evidence>
<dbReference type="EMBL" id="BAABEY010000029">
    <property type="protein sequence ID" value="GAA4443392.1"/>
    <property type="molecule type" value="Genomic_DNA"/>
</dbReference>
<name>A0ABP8M5S3_9BACT</name>
<keyword evidence="2" id="KW-0604">Photosystem II</keyword>
<organism evidence="4 5">
    <name type="scientific">Ravibacter arvi</name>
    <dbReference type="NCBI Taxonomy" id="2051041"/>
    <lineage>
        <taxon>Bacteria</taxon>
        <taxon>Pseudomonadati</taxon>
        <taxon>Bacteroidota</taxon>
        <taxon>Cytophagia</taxon>
        <taxon>Cytophagales</taxon>
        <taxon>Spirosomataceae</taxon>
        <taxon>Ravibacter</taxon>
    </lineage>
</organism>
<dbReference type="SUPFAM" id="SSF110296">
    <property type="entry name" value="Oligoxyloglucan reducing end-specific cellobiohydrolase"/>
    <property type="match status" value="1"/>
</dbReference>
<keyword evidence="5" id="KW-1185">Reference proteome</keyword>
<proteinExistence type="predicted"/>
<reference evidence="5" key="1">
    <citation type="journal article" date="2019" name="Int. J. Syst. Evol. Microbiol.">
        <title>The Global Catalogue of Microorganisms (GCM) 10K type strain sequencing project: providing services to taxonomists for standard genome sequencing and annotation.</title>
        <authorList>
            <consortium name="The Broad Institute Genomics Platform"/>
            <consortium name="The Broad Institute Genome Sequencing Center for Infectious Disease"/>
            <person name="Wu L."/>
            <person name="Ma J."/>
        </authorList>
    </citation>
    <scope>NUCLEOTIDE SEQUENCE [LARGE SCALE GENOMIC DNA]</scope>
    <source>
        <strain evidence="5">JCM 31920</strain>
    </source>
</reference>
<sequence length="311" mass="34703">MACKKENATPVEEPVFSTFQEMETDLPYQYYLQAWCMNDSTGLVVGAKGAVMKTVNGGKNWVRIDSHTDFTLYDIRFMNGNVGYILGYNEEEKGIILRTGDAGNSWGIFRQFDGMKGAAISFPDAKTGYILLDEKRLLKTLDSGATWSEITVNIESANKMGFHDPLYGFITSADGFYYETLDGGHTWNRFKEPTSEDLQQIYFQGDEVVLKSDTRLYYKSLSSNRNSDVLPIPSSGVLEFTNDGKGVAVGGRTGPNGLKPTTYVYATIDQFKTWPEKRPDAGIMTLSKLGTNKFLMIGNRSGRALIFTMEL</sequence>